<dbReference type="InterPro" id="IPR021109">
    <property type="entry name" value="Peptidase_aspartic_dom_sf"/>
</dbReference>
<protein>
    <recommendedName>
        <fullName evidence="4">Peptidase A2 domain-containing protein</fullName>
    </recommendedName>
</protein>
<dbReference type="SUPFAM" id="SSF50630">
    <property type="entry name" value="Acid proteases"/>
    <property type="match status" value="1"/>
</dbReference>
<name>A0AA47M984_MERPO</name>
<evidence type="ECO:0000256" key="1">
    <source>
        <dbReference type="SAM" id="MobiDB-lite"/>
    </source>
</evidence>
<dbReference type="AlphaFoldDB" id="A0AA47M984"/>
<keyword evidence="3" id="KW-1185">Reference proteome</keyword>
<organism evidence="2 3">
    <name type="scientific">Merluccius polli</name>
    <name type="common">Benguela hake</name>
    <name type="synonym">Merluccius cadenati</name>
    <dbReference type="NCBI Taxonomy" id="89951"/>
    <lineage>
        <taxon>Eukaryota</taxon>
        <taxon>Metazoa</taxon>
        <taxon>Chordata</taxon>
        <taxon>Craniata</taxon>
        <taxon>Vertebrata</taxon>
        <taxon>Euteleostomi</taxon>
        <taxon>Actinopterygii</taxon>
        <taxon>Neopterygii</taxon>
        <taxon>Teleostei</taxon>
        <taxon>Neoteleostei</taxon>
        <taxon>Acanthomorphata</taxon>
        <taxon>Zeiogadaria</taxon>
        <taxon>Gadariae</taxon>
        <taxon>Gadiformes</taxon>
        <taxon>Gadoidei</taxon>
        <taxon>Merlucciidae</taxon>
        <taxon>Merluccius</taxon>
    </lineage>
</organism>
<reference evidence="2" key="1">
    <citation type="journal article" date="2023" name="Front. Mar. Sci.">
        <title>A new Merluccius polli reference genome to investigate the effects of global change in West African waters.</title>
        <authorList>
            <person name="Mateo J.L."/>
            <person name="Blanco-Fernandez C."/>
            <person name="Garcia-Vazquez E."/>
            <person name="Machado-Schiaffino G."/>
        </authorList>
    </citation>
    <scope>NUCLEOTIDE SEQUENCE</scope>
    <source>
        <strain evidence="2">C29</strain>
        <tissue evidence="2">Fin</tissue>
    </source>
</reference>
<accession>A0AA47M984</accession>
<evidence type="ECO:0008006" key="4">
    <source>
        <dbReference type="Google" id="ProtNLM"/>
    </source>
</evidence>
<proteinExistence type="predicted"/>
<feature type="compositionally biased region" description="Basic and acidic residues" evidence="1">
    <location>
        <begin position="174"/>
        <end position="188"/>
    </location>
</feature>
<evidence type="ECO:0000313" key="3">
    <source>
        <dbReference type="Proteomes" id="UP001174136"/>
    </source>
</evidence>
<feature type="compositionally biased region" description="Basic residues" evidence="1">
    <location>
        <begin position="115"/>
        <end position="124"/>
    </location>
</feature>
<comment type="caution">
    <text evidence="2">The sequence shown here is derived from an EMBL/GenBank/DDBJ whole genome shotgun (WGS) entry which is preliminary data.</text>
</comment>
<dbReference type="EMBL" id="JAOPHQ010005288">
    <property type="protein sequence ID" value="KAK0136004.1"/>
    <property type="molecule type" value="Genomic_DNA"/>
</dbReference>
<gene>
    <name evidence="2" type="ORF">N1851_028105</name>
</gene>
<feature type="region of interest" description="Disordered" evidence="1">
    <location>
        <begin position="103"/>
        <end position="207"/>
    </location>
</feature>
<dbReference type="Proteomes" id="UP001174136">
    <property type="component" value="Unassembled WGS sequence"/>
</dbReference>
<evidence type="ECO:0000313" key="2">
    <source>
        <dbReference type="EMBL" id="KAK0136004.1"/>
    </source>
</evidence>
<sequence>MPSAFAGEGRPGPCLLTTCWAHQEAGGPTIPARVGDQDTQALIDTGSVVTLLRPDLAVGRPGEPIEVVVRTPRGAFTVRAGIVPNLPVPLLIGRDCPIFNRLWNAEPSSRPPRPQPRRRGRPVRHAYGARAAHSSPAETSGEGRQRERRSHTTRHPSPPDRWGSPSGPIRNPRHHDGVREVRRSRGDGEFPPYGRPCRGSQSPYFKL</sequence>